<dbReference type="PANTHER" id="PTHR47843">
    <property type="entry name" value="BTB DOMAIN-CONTAINING PROTEIN-RELATED"/>
    <property type="match status" value="1"/>
</dbReference>
<name>A0A6G1KTR0_9PEZI</name>
<dbReference type="SUPFAM" id="SSF54695">
    <property type="entry name" value="POZ domain"/>
    <property type="match status" value="1"/>
</dbReference>
<dbReference type="OrthoDB" id="1022638at2759"/>
<gene>
    <name evidence="2" type="ORF">EJ03DRAFT_386221</name>
</gene>
<dbReference type="EMBL" id="ML995943">
    <property type="protein sequence ID" value="KAF2764053.1"/>
    <property type="molecule type" value="Genomic_DNA"/>
</dbReference>
<reference evidence="2" key="1">
    <citation type="journal article" date="2020" name="Stud. Mycol.">
        <title>101 Dothideomycetes genomes: a test case for predicting lifestyles and emergence of pathogens.</title>
        <authorList>
            <person name="Haridas S."/>
            <person name="Albert R."/>
            <person name="Binder M."/>
            <person name="Bloem J."/>
            <person name="Labutti K."/>
            <person name="Salamov A."/>
            <person name="Andreopoulos B."/>
            <person name="Baker S."/>
            <person name="Barry K."/>
            <person name="Bills G."/>
            <person name="Bluhm B."/>
            <person name="Cannon C."/>
            <person name="Castanera R."/>
            <person name="Culley D."/>
            <person name="Daum C."/>
            <person name="Ezra D."/>
            <person name="Gonzalez J."/>
            <person name="Henrissat B."/>
            <person name="Kuo A."/>
            <person name="Liang C."/>
            <person name="Lipzen A."/>
            <person name="Lutzoni F."/>
            <person name="Magnuson J."/>
            <person name="Mondo S."/>
            <person name="Nolan M."/>
            <person name="Ohm R."/>
            <person name="Pangilinan J."/>
            <person name="Park H.-J."/>
            <person name="Ramirez L."/>
            <person name="Alfaro M."/>
            <person name="Sun H."/>
            <person name="Tritt A."/>
            <person name="Yoshinaga Y."/>
            <person name="Zwiers L.-H."/>
            <person name="Turgeon B."/>
            <person name="Goodwin S."/>
            <person name="Spatafora J."/>
            <person name="Crous P."/>
            <person name="Grigoriev I."/>
        </authorList>
    </citation>
    <scope>NUCLEOTIDE SEQUENCE</scope>
    <source>
        <strain evidence="2">CBS 116005</strain>
    </source>
</reference>
<dbReference type="PROSITE" id="PS50097">
    <property type="entry name" value="BTB"/>
    <property type="match status" value="1"/>
</dbReference>
<keyword evidence="3" id="KW-1185">Reference proteome</keyword>
<evidence type="ECO:0000313" key="2">
    <source>
        <dbReference type="EMBL" id="KAF2764053.1"/>
    </source>
</evidence>
<evidence type="ECO:0000259" key="1">
    <source>
        <dbReference type="PROSITE" id="PS50097"/>
    </source>
</evidence>
<evidence type="ECO:0000313" key="3">
    <source>
        <dbReference type="Proteomes" id="UP000799436"/>
    </source>
</evidence>
<dbReference type="PANTHER" id="PTHR47843:SF2">
    <property type="entry name" value="BTB DOMAIN-CONTAINING PROTEIN"/>
    <property type="match status" value="1"/>
</dbReference>
<proteinExistence type="predicted"/>
<dbReference type="Gene3D" id="3.30.710.10">
    <property type="entry name" value="Potassium Channel Kv1.1, Chain A"/>
    <property type="match status" value="1"/>
</dbReference>
<sequence>MGPTIEHAAKSKLLSFSDVFTVLAGEDEKPFLLHGSVICNHSSFFRAACNREFKENAERIIRLPEVEPDAFSMYAQWAYSGEIVVVNGAQTPDETNSEVHCDSLAELYLVGDVLGDTLLRNTVVDRIRKNCSRLKRGPSNTCVNLAYSSTPENSALRRLVVDWHAREVASDWLKSSQNMLPLEFYKDLAIAWAEARLSLNQIADWKNAGQCNYHDHDEEVSACDPLQNDKPSLLPPSTLVPVVEVLSSPQFRLRSPRDRSV</sequence>
<dbReference type="Pfam" id="PF00651">
    <property type="entry name" value="BTB"/>
    <property type="match status" value="1"/>
</dbReference>
<dbReference type="CDD" id="cd18186">
    <property type="entry name" value="BTB_POZ_ZBTB_KLHL-like"/>
    <property type="match status" value="1"/>
</dbReference>
<dbReference type="AlphaFoldDB" id="A0A6G1KTR0"/>
<dbReference type="InterPro" id="IPR011333">
    <property type="entry name" value="SKP1/BTB/POZ_sf"/>
</dbReference>
<dbReference type="Proteomes" id="UP000799436">
    <property type="component" value="Unassembled WGS sequence"/>
</dbReference>
<feature type="domain" description="BTB" evidence="1">
    <location>
        <begin position="17"/>
        <end position="87"/>
    </location>
</feature>
<protein>
    <recommendedName>
        <fullName evidence="1">BTB domain-containing protein</fullName>
    </recommendedName>
</protein>
<accession>A0A6G1KTR0</accession>
<dbReference type="InterPro" id="IPR000210">
    <property type="entry name" value="BTB/POZ_dom"/>
</dbReference>
<organism evidence="2 3">
    <name type="scientific">Teratosphaeria nubilosa</name>
    <dbReference type="NCBI Taxonomy" id="161662"/>
    <lineage>
        <taxon>Eukaryota</taxon>
        <taxon>Fungi</taxon>
        <taxon>Dikarya</taxon>
        <taxon>Ascomycota</taxon>
        <taxon>Pezizomycotina</taxon>
        <taxon>Dothideomycetes</taxon>
        <taxon>Dothideomycetidae</taxon>
        <taxon>Mycosphaerellales</taxon>
        <taxon>Teratosphaeriaceae</taxon>
        <taxon>Teratosphaeria</taxon>
    </lineage>
</organism>